<reference evidence="1" key="1">
    <citation type="submission" date="2015-04" db="UniProtKB">
        <authorList>
            <consortium name="EnsemblPlants"/>
        </authorList>
    </citation>
    <scope>IDENTIFICATION</scope>
</reference>
<name>A0A0D9YS13_9ORYZ</name>
<dbReference type="Gramene" id="OGLUM02G16170.1">
    <property type="protein sequence ID" value="OGLUM02G16170.1"/>
    <property type="gene ID" value="OGLUM02G16170"/>
</dbReference>
<evidence type="ECO:0000313" key="1">
    <source>
        <dbReference type="EnsemblPlants" id="OGLUM02G16170.1"/>
    </source>
</evidence>
<protein>
    <submittedName>
        <fullName evidence="1">Uncharacterized protein</fullName>
    </submittedName>
</protein>
<sequence>MVASKQLHSQRCGGHCQLHHHRPEEIAGAESHERDGSSGCGGAGPMVVLILGSGAASEAEDDGGGRWRCCCGCSCGAGGGADAGDGLLPICGPSFWDLGTVSPPDLLFPDLVASDRCRRHRHLRLNLGDHAAAD</sequence>
<organism evidence="1">
    <name type="scientific">Oryza glumipatula</name>
    <dbReference type="NCBI Taxonomy" id="40148"/>
    <lineage>
        <taxon>Eukaryota</taxon>
        <taxon>Viridiplantae</taxon>
        <taxon>Streptophyta</taxon>
        <taxon>Embryophyta</taxon>
        <taxon>Tracheophyta</taxon>
        <taxon>Spermatophyta</taxon>
        <taxon>Magnoliopsida</taxon>
        <taxon>Liliopsida</taxon>
        <taxon>Poales</taxon>
        <taxon>Poaceae</taxon>
        <taxon>BOP clade</taxon>
        <taxon>Oryzoideae</taxon>
        <taxon>Oryzeae</taxon>
        <taxon>Oryzinae</taxon>
        <taxon>Oryza</taxon>
    </lineage>
</organism>
<dbReference type="HOGENOM" id="CLU_1899381_0_0_1"/>
<proteinExistence type="predicted"/>
<keyword evidence="2" id="KW-1185">Reference proteome</keyword>
<evidence type="ECO:0000313" key="2">
    <source>
        <dbReference type="Proteomes" id="UP000026961"/>
    </source>
</evidence>
<accession>A0A0D9YS13</accession>
<dbReference type="EnsemblPlants" id="OGLUM02G16170.1">
    <property type="protein sequence ID" value="OGLUM02G16170.1"/>
    <property type="gene ID" value="OGLUM02G16170"/>
</dbReference>
<reference evidence="1" key="2">
    <citation type="submission" date="2018-05" db="EMBL/GenBank/DDBJ databases">
        <title>OgluRS3 (Oryza glumaepatula Reference Sequence Version 3).</title>
        <authorList>
            <person name="Zhang J."/>
            <person name="Kudrna D."/>
            <person name="Lee S."/>
            <person name="Talag J."/>
            <person name="Welchert J."/>
            <person name="Wing R.A."/>
        </authorList>
    </citation>
    <scope>NUCLEOTIDE SEQUENCE [LARGE SCALE GENOMIC DNA]</scope>
</reference>
<dbReference type="Proteomes" id="UP000026961">
    <property type="component" value="Chromosome 2"/>
</dbReference>
<dbReference type="AlphaFoldDB" id="A0A0D9YS13"/>